<dbReference type="GO" id="GO:0008202">
    <property type="term" value="P:steroid metabolic process"/>
    <property type="evidence" value="ECO:0007669"/>
    <property type="project" value="TreeGrafter"/>
</dbReference>
<dbReference type="SUPFAM" id="SSF48264">
    <property type="entry name" value="Cytochrome P450"/>
    <property type="match status" value="2"/>
</dbReference>
<evidence type="ECO:0000256" key="7">
    <source>
        <dbReference type="ARBA" id="ARBA00022723"/>
    </source>
</evidence>
<evidence type="ECO:0000313" key="18">
    <source>
        <dbReference type="Proteomes" id="UP000694547"/>
    </source>
</evidence>
<keyword evidence="12 16" id="KW-0503">Monooxygenase</keyword>
<reference evidence="17" key="2">
    <citation type="submission" date="2025-08" db="UniProtKB">
        <authorList>
            <consortium name="Ensembl"/>
        </authorList>
    </citation>
    <scope>IDENTIFICATION</scope>
</reference>
<keyword evidence="11 15" id="KW-0408">Iron</keyword>
<evidence type="ECO:0000256" key="12">
    <source>
        <dbReference type="ARBA" id="ARBA00023033"/>
    </source>
</evidence>
<evidence type="ECO:0000256" key="11">
    <source>
        <dbReference type="ARBA" id="ARBA00023004"/>
    </source>
</evidence>
<dbReference type="InterPro" id="IPR002401">
    <property type="entry name" value="Cyt_P450_E_grp-I"/>
</dbReference>
<comment type="similarity">
    <text evidence="4 16">Belongs to the cytochrome P450 family.</text>
</comment>
<gene>
    <name evidence="17" type="primary">LOC102919158</name>
</gene>
<evidence type="ECO:0000256" key="6">
    <source>
        <dbReference type="ARBA" id="ARBA00022617"/>
    </source>
</evidence>
<keyword evidence="10 16" id="KW-0560">Oxidoreductase</keyword>
<dbReference type="AlphaFoldDB" id="A0A8C8UQR7"/>
<dbReference type="Gene3D" id="1.10.630.10">
    <property type="entry name" value="Cytochrome P450"/>
    <property type="match status" value="2"/>
</dbReference>
<dbReference type="GeneTree" id="ENSGT00950000182958"/>
<evidence type="ECO:0000256" key="14">
    <source>
        <dbReference type="ARBA" id="ARBA00047827"/>
    </source>
</evidence>
<dbReference type="GO" id="GO:0050649">
    <property type="term" value="F:testosterone 6-beta-hydroxylase activity"/>
    <property type="evidence" value="ECO:0007669"/>
    <property type="project" value="TreeGrafter"/>
</dbReference>
<keyword evidence="18" id="KW-1185">Reference proteome</keyword>
<evidence type="ECO:0000256" key="5">
    <source>
        <dbReference type="ARBA" id="ARBA00012109"/>
    </source>
</evidence>
<evidence type="ECO:0000256" key="4">
    <source>
        <dbReference type="ARBA" id="ARBA00010617"/>
    </source>
</evidence>
<dbReference type="PRINTS" id="PR00463">
    <property type="entry name" value="EP450I"/>
</dbReference>
<keyword evidence="7 15" id="KW-0479">Metal-binding</keyword>
<evidence type="ECO:0000256" key="13">
    <source>
        <dbReference type="ARBA" id="ARBA00023136"/>
    </source>
</evidence>
<dbReference type="GO" id="GO:0070989">
    <property type="term" value="P:oxidative demethylation"/>
    <property type="evidence" value="ECO:0007669"/>
    <property type="project" value="TreeGrafter"/>
</dbReference>
<evidence type="ECO:0000256" key="15">
    <source>
        <dbReference type="PIRSR" id="PIRSR602401-1"/>
    </source>
</evidence>
<dbReference type="GO" id="GO:0016712">
    <property type="term" value="F:oxidoreductase activity, acting on paired donors, with incorporation or reduction of molecular oxygen, reduced flavin or flavoprotein as one donor, and incorporation of one atom of oxygen"/>
    <property type="evidence" value="ECO:0007669"/>
    <property type="project" value="UniProtKB-EC"/>
</dbReference>
<protein>
    <recommendedName>
        <fullName evidence="5">unspecific monooxygenase</fullName>
        <ecNumber evidence="5">1.14.14.1</ecNumber>
    </recommendedName>
</protein>
<evidence type="ECO:0000313" key="17">
    <source>
        <dbReference type="Ensembl" id="ENSPEMP00000033147.1"/>
    </source>
</evidence>
<proteinExistence type="inferred from homology"/>
<dbReference type="Proteomes" id="UP000694547">
    <property type="component" value="Chromosome 23"/>
</dbReference>
<comment type="cofactor">
    <cofactor evidence="1 15">
        <name>heme</name>
        <dbReference type="ChEBI" id="CHEBI:30413"/>
    </cofactor>
</comment>
<evidence type="ECO:0000256" key="2">
    <source>
        <dbReference type="ARBA" id="ARBA00004174"/>
    </source>
</evidence>
<evidence type="ECO:0000256" key="9">
    <source>
        <dbReference type="ARBA" id="ARBA00022848"/>
    </source>
</evidence>
<feature type="binding site" description="axial binding residue" evidence="15">
    <location>
        <position position="484"/>
    </location>
    <ligand>
        <name>heme</name>
        <dbReference type="ChEBI" id="CHEBI:30413"/>
    </ligand>
    <ligandPart>
        <name>Fe</name>
        <dbReference type="ChEBI" id="CHEBI:18248"/>
    </ligandPart>
</feature>
<dbReference type="PANTHER" id="PTHR24302:SF38">
    <property type="entry name" value="CYTOCHROME P450 3A5"/>
    <property type="match status" value="1"/>
</dbReference>
<keyword evidence="6 15" id="KW-0349">Heme</keyword>
<evidence type="ECO:0000256" key="16">
    <source>
        <dbReference type="RuleBase" id="RU000461"/>
    </source>
</evidence>
<keyword evidence="13" id="KW-0472">Membrane</keyword>
<reference evidence="17 18" key="1">
    <citation type="submission" date="2018-10" db="EMBL/GenBank/DDBJ databases">
        <title>Improved assembly of the deer mouse Peromyscus maniculatus genome.</title>
        <authorList>
            <person name="Lassance J.-M."/>
            <person name="Hoekstra H.E."/>
        </authorList>
    </citation>
    <scope>NUCLEOTIDE SEQUENCE [LARGE SCALE GENOMIC DNA]</scope>
</reference>
<evidence type="ECO:0000256" key="8">
    <source>
        <dbReference type="ARBA" id="ARBA00022824"/>
    </source>
</evidence>
<dbReference type="Pfam" id="PF00067">
    <property type="entry name" value="p450"/>
    <property type="match status" value="2"/>
</dbReference>
<dbReference type="PRINTS" id="PR00385">
    <property type="entry name" value="P450"/>
</dbReference>
<accession>A0A8C8UQR7</accession>
<dbReference type="Ensembl" id="ENSPEMT00000034285.1">
    <property type="protein sequence ID" value="ENSPEMP00000033147.1"/>
    <property type="gene ID" value="ENSPEMG00000027722.1"/>
</dbReference>
<dbReference type="InterPro" id="IPR036396">
    <property type="entry name" value="Cyt_P450_sf"/>
</dbReference>
<dbReference type="GO" id="GO:0005506">
    <property type="term" value="F:iron ion binding"/>
    <property type="evidence" value="ECO:0007669"/>
    <property type="project" value="InterPro"/>
</dbReference>
<reference evidence="17" key="3">
    <citation type="submission" date="2025-09" db="UniProtKB">
        <authorList>
            <consortium name="Ensembl"/>
        </authorList>
    </citation>
    <scope>IDENTIFICATION</scope>
</reference>
<dbReference type="FunFam" id="1.10.630.10:FF:000096">
    <property type="entry name" value="Cytochrome P450 3A4"/>
    <property type="match status" value="1"/>
</dbReference>
<dbReference type="InterPro" id="IPR050705">
    <property type="entry name" value="Cytochrome_P450_3A"/>
</dbReference>
<dbReference type="InterPro" id="IPR001128">
    <property type="entry name" value="Cyt_P450"/>
</dbReference>
<dbReference type="EC" id="1.14.14.1" evidence="5"/>
<organism evidence="17 18">
    <name type="scientific">Peromyscus maniculatus bairdii</name>
    <name type="common">Prairie deer mouse</name>
    <dbReference type="NCBI Taxonomy" id="230844"/>
    <lineage>
        <taxon>Eukaryota</taxon>
        <taxon>Metazoa</taxon>
        <taxon>Chordata</taxon>
        <taxon>Craniata</taxon>
        <taxon>Vertebrata</taxon>
        <taxon>Euteleostomi</taxon>
        <taxon>Mammalia</taxon>
        <taxon>Eutheria</taxon>
        <taxon>Euarchontoglires</taxon>
        <taxon>Glires</taxon>
        <taxon>Rodentia</taxon>
        <taxon>Myomorpha</taxon>
        <taxon>Muroidea</taxon>
        <taxon>Cricetidae</taxon>
        <taxon>Neotominae</taxon>
        <taxon>Peromyscus</taxon>
    </lineage>
</organism>
<comment type="subcellular location">
    <subcellularLocation>
        <location evidence="3">Endoplasmic reticulum membrane</location>
        <topology evidence="3">Peripheral membrane protein</topology>
    </subcellularLocation>
    <subcellularLocation>
        <location evidence="2">Microsome membrane</location>
        <topology evidence="2">Peripheral membrane protein</topology>
    </subcellularLocation>
</comment>
<sequence length="521" mass="60221">MEYLDMVVNETMRLYPVIGRINRLSKEDAEINGVFIPKGTVVVIPIFVLHQNPKYWPDPEEFHPESYGTSSHGLFKKLGIPGPKPLPFFGTMLNYKRGVSIYDIECQKQYGDMWGLYNGLLPALIIAEPDMIKNVLVKEFYTIFTNRRLFGPLGFMKKSITSSENEEWKRIRSLMTPAFSSGKLKEMFHIIQEYGDMLVKNISREVEKGKSVNMNNVFGAYSMDVLTGTLFGVKVDSLNNPQDPFVKNIRKLFIFDFFNPLAFSTALFPFLSGIYNKLNICIFPSDATSFFKKFIEKTKKDRLENTQEHRVDFLQLMMNSQNSKEMESYKLISDLEIMAQSITFMSAGYETTSTTLSFITYLLAIHPNVQKKLQHEIDTVLPNKAPATYEALVEMEYLDMVVNETMRLYPVATRINRLSKKDAEINGVFIPKGTQVVIPIFVLHRDPKYWPDPEEFRPERFSKENKERINPYTYLPFGYGPRNCIGMRFALINMKLAIVKILQNFSQYPCEETEVGRTYAF</sequence>
<evidence type="ECO:0000256" key="3">
    <source>
        <dbReference type="ARBA" id="ARBA00004406"/>
    </source>
</evidence>
<evidence type="ECO:0000256" key="10">
    <source>
        <dbReference type="ARBA" id="ARBA00023002"/>
    </source>
</evidence>
<keyword evidence="9" id="KW-0492">Microsome</keyword>
<comment type="catalytic activity">
    <reaction evidence="14">
        <text>an organic molecule + reduced [NADPH--hemoprotein reductase] + O2 = an alcohol + oxidized [NADPH--hemoprotein reductase] + H2O + H(+)</text>
        <dbReference type="Rhea" id="RHEA:17149"/>
        <dbReference type="Rhea" id="RHEA-COMP:11964"/>
        <dbReference type="Rhea" id="RHEA-COMP:11965"/>
        <dbReference type="ChEBI" id="CHEBI:15377"/>
        <dbReference type="ChEBI" id="CHEBI:15378"/>
        <dbReference type="ChEBI" id="CHEBI:15379"/>
        <dbReference type="ChEBI" id="CHEBI:30879"/>
        <dbReference type="ChEBI" id="CHEBI:57618"/>
        <dbReference type="ChEBI" id="CHEBI:58210"/>
        <dbReference type="ChEBI" id="CHEBI:142491"/>
        <dbReference type="EC" id="1.14.14.1"/>
    </reaction>
</comment>
<evidence type="ECO:0000256" key="1">
    <source>
        <dbReference type="ARBA" id="ARBA00001971"/>
    </source>
</evidence>
<dbReference type="PANTHER" id="PTHR24302">
    <property type="entry name" value="CYTOCHROME P450 FAMILY 3"/>
    <property type="match status" value="1"/>
</dbReference>
<dbReference type="GO" id="GO:0020037">
    <property type="term" value="F:heme binding"/>
    <property type="evidence" value="ECO:0007669"/>
    <property type="project" value="InterPro"/>
</dbReference>
<dbReference type="PROSITE" id="PS00086">
    <property type="entry name" value="CYTOCHROME_P450"/>
    <property type="match status" value="1"/>
</dbReference>
<dbReference type="InterPro" id="IPR017972">
    <property type="entry name" value="Cyt_P450_CS"/>
</dbReference>
<name>A0A8C8UQR7_PERMB</name>
<dbReference type="GO" id="GO:0005789">
    <property type="term" value="C:endoplasmic reticulum membrane"/>
    <property type="evidence" value="ECO:0007669"/>
    <property type="project" value="UniProtKB-SubCell"/>
</dbReference>
<keyword evidence="8" id="KW-0256">Endoplasmic reticulum</keyword>